<gene>
    <name evidence="2" type="ORF">COCON_G00228400</name>
</gene>
<name>A0A9Q1CUZ9_CONCO</name>
<organism evidence="2 3">
    <name type="scientific">Conger conger</name>
    <name type="common">Conger eel</name>
    <name type="synonym">Muraena conger</name>
    <dbReference type="NCBI Taxonomy" id="82655"/>
    <lineage>
        <taxon>Eukaryota</taxon>
        <taxon>Metazoa</taxon>
        <taxon>Chordata</taxon>
        <taxon>Craniata</taxon>
        <taxon>Vertebrata</taxon>
        <taxon>Euteleostomi</taxon>
        <taxon>Actinopterygii</taxon>
        <taxon>Neopterygii</taxon>
        <taxon>Teleostei</taxon>
        <taxon>Anguilliformes</taxon>
        <taxon>Congridae</taxon>
        <taxon>Conger</taxon>
    </lineage>
</organism>
<accession>A0A9Q1CUZ9</accession>
<keyword evidence="3" id="KW-1185">Reference proteome</keyword>
<protein>
    <submittedName>
        <fullName evidence="2">Uncharacterized protein</fullName>
    </submittedName>
</protein>
<comment type="caution">
    <text evidence="2">The sequence shown here is derived from an EMBL/GenBank/DDBJ whole genome shotgun (WGS) entry which is preliminary data.</text>
</comment>
<proteinExistence type="predicted"/>
<dbReference type="EMBL" id="JAFJMO010000019">
    <property type="protein sequence ID" value="KAJ8249624.1"/>
    <property type="molecule type" value="Genomic_DNA"/>
</dbReference>
<evidence type="ECO:0000313" key="2">
    <source>
        <dbReference type="EMBL" id="KAJ8249624.1"/>
    </source>
</evidence>
<dbReference type="AlphaFoldDB" id="A0A9Q1CUZ9"/>
<feature type="region of interest" description="Disordered" evidence="1">
    <location>
        <begin position="1"/>
        <end position="26"/>
    </location>
</feature>
<evidence type="ECO:0000256" key="1">
    <source>
        <dbReference type="SAM" id="MobiDB-lite"/>
    </source>
</evidence>
<sequence length="98" mass="11169">MSFSNRQRNLSRLSKQSAASSSARIPSTCRLRCTVILWAPATRTNWLRFSAMQLVQTVARGRSCQPCIRRLGCPSCRRSLRTQLCPLEAVRTRSREDL</sequence>
<dbReference type="Proteomes" id="UP001152803">
    <property type="component" value="Unassembled WGS sequence"/>
</dbReference>
<feature type="compositionally biased region" description="Polar residues" evidence="1">
    <location>
        <begin position="1"/>
        <end position="16"/>
    </location>
</feature>
<reference evidence="2" key="1">
    <citation type="journal article" date="2023" name="Science">
        <title>Genome structures resolve the early diversification of teleost fishes.</title>
        <authorList>
            <person name="Parey E."/>
            <person name="Louis A."/>
            <person name="Montfort J."/>
            <person name="Bouchez O."/>
            <person name="Roques C."/>
            <person name="Iampietro C."/>
            <person name="Lluch J."/>
            <person name="Castinel A."/>
            <person name="Donnadieu C."/>
            <person name="Desvignes T."/>
            <person name="Floi Bucao C."/>
            <person name="Jouanno E."/>
            <person name="Wen M."/>
            <person name="Mejri S."/>
            <person name="Dirks R."/>
            <person name="Jansen H."/>
            <person name="Henkel C."/>
            <person name="Chen W.J."/>
            <person name="Zahm M."/>
            <person name="Cabau C."/>
            <person name="Klopp C."/>
            <person name="Thompson A.W."/>
            <person name="Robinson-Rechavi M."/>
            <person name="Braasch I."/>
            <person name="Lecointre G."/>
            <person name="Bobe J."/>
            <person name="Postlethwait J.H."/>
            <person name="Berthelot C."/>
            <person name="Roest Crollius H."/>
            <person name="Guiguen Y."/>
        </authorList>
    </citation>
    <scope>NUCLEOTIDE SEQUENCE</scope>
    <source>
        <strain evidence="2">Concon-B</strain>
    </source>
</reference>
<evidence type="ECO:0000313" key="3">
    <source>
        <dbReference type="Proteomes" id="UP001152803"/>
    </source>
</evidence>